<dbReference type="PANTHER" id="PTHR15332:SF175">
    <property type="entry name" value="PROPROTEIN CONVERTASE SUBTILISIN_KEXIN TYPE 5-LIKE"/>
    <property type="match status" value="1"/>
</dbReference>
<keyword evidence="1" id="KW-0812">Transmembrane</keyword>
<sequence length="303" mass="34911">MYDDGNLINHKNVQLFIRHIKMQMIIVLLVYLLNIQKKINVSLVQVILIICLNQKCINCKLNLKNCIECNSILLREFDNKTQTCICMIGTTDINGVCQISDINCLKFINAICNCSSWKNFKLLISNKCQCIEGTYETGVDKECQLCNATCLTCINQENYCTSRSTGNICICQEGYFEDLVTFTYKQCKFSCLACQVTSKNCQSCDSKMNLSLDFKNKCFYLNSTSKICEACNITCKECQNLTQCNECESITRHIDSENLQFLCKDEYFEVNQRKCSLIKFVVNNRIQYNLQNLNQLSDEMQNM</sequence>
<evidence type="ECO:0000313" key="3">
    <source>
        <dbReference type="Proteomes" id="UP000692954"/>
    </source>
</evidence>
<accession>A0A8S1RMR5</accession>
<gene>
    <name evidence="2" type="ORF">PSON_ATCC_30995.1.T1840070</name>
</gene>
<name>A0A8S1RMR5_9CILI</name>
<evidence type="ECO:0000256" key="1">
    <source>
        <dbReference type="SAM" id="Phobius"/>
    </source>
</evidence>
<keyword evidence="1" id="KW-1133">Transmembrane helix</keyword>
<evidence type="ECO:0008006" key="4">
    <source>
        <dbReference type="Google" id="ProtNLM"/>
    </source>
</evidence>
<evidence type="ECO:0000313" key="2">
    <source>
        <dbReference type="EMBL" id="CAD8128239.1"/>
    </source>
</evidence>
<reference evidence="2" key="1">
    <citation type="submission" date="2021-01" db="EMBL/GenBank/DDBJ databases">
        <authorList>
            <consortium name="Genoscope - CEA"/>
            <person name="William W."/>
        </authorList>
    </citation>
    <scope>NUCLEOTIDE SEQUENCE</scope>
</reference>
<feature type="transmembrane region" description="Helical" evidence="1">
    <location>
        <begin position="15"/>
        <end position="33"/>
    </location>
</feature>
<proteinExistence type="predicted"/>
<organism evidence="2 3">
    <name type="scientific">Paramecium sonneborni</name>
    <dbReference type="NCBI Taxonomy" id="65129"/>
    <lineage>
        <taxon>Eukaryota</taxon>
        <taxon>Sar</taxon>
        <taxon>Alveolata</taxon>
        <taxon>Ciliophora</taxon>
        <taxon>Intramacronucleata</taxon>
        <taxon>Oligohymenophorea</taxon>
        <taxon>Peniculida</taxon>
        <taxon>Parameciidae</taxon>
        <taxon>Paramecium</taxon>
    </lineage>
</organism>
<dbReference type="Proteomes" id="UP000692954">
    <property type="component" value="Unassembled WGS sequence"/>
</dbReference>
<dbReference type="OrthoDB" id="311164at2759"/>
<keyword evidence="3" id="KW-1185">Reference proteome</keyword>
<protein>
    <recommendedName>
        <fullName evidence="4">Transmembrane protein</fullName>
    </recommendedName>
</protein>
<dbReference type="AlphaFoldDB" id="A0A8S1RMR5"/>
<comment type="caution">
    <text evidence="2">The sequence shown here is derived from an EMBL/GenBank/DDBJ whole genome shotgun (WGS) entry which is preliminary data.</text>
</comment>
<dbReference type="PANTHER" id="PTHR15332">
    <property type="entry name" value="PROPROTEIN CONVERTASE SUBTILISIN_KEXIN TYPE 5-LIKE"/>
    <property type="match status" value="1"/>
</dbReference>
<dbReference type="EMBL" id="CAJJDN010000184">
    <property type="protein sequence ID" value="CAD8128239.1"/>
    <property type="molecule type" value="Genomic_DNA"/>
</dbReference>
<keyword evidence="1" id="KW-0472">Membrane</keyword>